<dbReference type="PANTHER" id="PTHR43685:SF5">
    <property type="entry name" value="GLYCOSYLTRANSFERASE EPSE-RELATED"/>
    <property type="match status" value="1"/>
</dbReference>
<dbReference type="EMBL" id="JBDLNV010000012">
    <property type="protein sequence ID" value="MFM1726525.1"/>
    <property type="molecule type" value="Genomic_DNA"/>
</dbReference>
<dbReference type="InterPro" id="IPR050834">
    <property type="entry name" value="Glycosyltransf_2"/>
</dbReference>
<dbReference type="Pfam" id="PF00535">
    <property type="entry name" value="Glycos_transf_2"/>
    <property type="match status" value="1"/>
</dbReference>
<dbReference type="InterPro" id="IPR029044">
    <property type="entry name" value="Nucleotide-diphossugar_trans"/>
</dbReference>
<evidence type="ECO:0000313" key="6">
    <source>
        <dbReference type="Proteomes" id="UP001629745"/>
    </source>
</evidence>
<evidence type="ECO:0000259" key="4">
    <source>
        <dbReference type="Pfam" id="PF00535"/>
    </source>
</evidence>
<comment type="similarity">
    <text evidence="1">Belongs to the glycosyltransferase 2 family.</text>
</comment>
<name>A0ABW9FP36_9NOCA</name>
<protein>
    <submittedName>
        <fullName evidence="5">Glycosyltransferase</fullName>
        <ecNumber evidence="5">2.4.-.-</ecNumber>
    </submittedName>
</protein>
<evidence type="ECO:0000313" key="5">
    <source>
        <dbReference type="EMBL" id="MFM1726525.1"/>
    </source>
</evidence>
<comment type="caution">
    <text evidence="5">The sequence shown here is derived from an EMBL/GenBank/DDBJ whole genome shotgun (WGS) entry which is preliminary data.</text>
</comment>
<dbReference type="InterPro" id="IPR001173">
    <property type="entry name" value="Glyco_trans_2-like"/>
</dbReference>
<dbReference type="PANTHER" id="PTHR43685">
    <property type="entry name" value="GLYCOSYLTRANSFERASE"/>
    <property type="match status" value="1"/>
</dbReference>
<dbReference type="SUPFAM" id="SSF53448">
    <property type="entry name" value="Nucleotide-diphospho-sugar transferases"/>
    <property type="match status" value="1"/>
</dbReference>
<keyword evidence="2 5" id="KW-0328">Glycosyltransferase</keyword>
<dbReference type="RefSeq" id="WP_420166980.1">
    <property type="nucleotide sequence ID" value="NZ_JBDLNV010000012.1"/>
</dbReference>
<keyword evidence="3 5" id="KW-0808">Transferase</keyword>
<dbReference type="EC" id="2.4.-.-" evidence="5"/>
<evidence type="ECO:0000256" key="2">
    <source>
        <dbReference type="ARBA" id="ARBA00022676"/>
    </source>
</evidence>
<sequence length="299" mass="33422">MPRISVILPVKNGEQFVKSAIRSTLIAMPRDSELVVLDDASTDRTAELLSSLRDRRLRVITGAESSGLAAGLNRLIASTDSEWIARMDADDISLPWRFAEQRRRMTAGTDFIFSPVVHLGPSRLRLKPTRPGSIGSDSAPFLLLLENPFAHSTAMFRRTAIEHLGLYRNVGAEDYDLWLRAASHGYRLERTAYPVLLYRHHTQQVTKDANWKARSRTEELLVESHSALSESLLGLAGDSVSALRTGKAPREFASRAECLVNAVERHFSEAQPGPEVTRIRRTCKSAKQSLELRYRAAEC</sequence>
<evidence type="ECO:0000256" key="1">
    <source>
        <dbReference type="ARBA" id="ARBA00006739"/>
    </source>
</evidence>
<gene>
    <name evidence="5" type="ORF">ABEU20_000203</name>
</gene>
<dbReference type="Gene3D" id="3.90.550.10">
    <property type="entry name" value="Spore Coat Polysaccharide Biosynthesis Protein SpsA, Chain A"/>
    <property type="match status" value="1"/>
</dbReference>
<dbReference type="Proteomes" id="UP001629745">
    <property type="component" value="Unassembled WGS sequence"/>
</dbReference>
<proteinExistence type="inferred from homology"/>
<keyword evidence="6" id="KW-1185">Reference proteome</keyword>
<evidence type="ECO:0000256" key="3">
    <source>
        <dbReference type="ARBA" id="ARBA00022679"/>
    </source>
</evidence>
<dbReference type="GO" id="GO:0016757">
    <property type="term" value="F:glycosyltransferase activity"/>
    <property type="evidence" value="ECO:0007669"/>
    <property type="project" value="UniProtKB-KW"/>
</dbReference>
<organism evidence="5 6">
    <name type="scientific">Rhodococcus parequi</name>
    <dbReference type="NCBI Taxonomy" id="3137122"/>
    <lineage>
        <taxon>Bacteria</taxon>
        <taxon>Bacillati</taxon>
        <taxon>Actinomycetota</taxon>
        <taxon>Actinomycetes</taxon>
        <taxon>Mycobacteriales</taxon>
        <taxon>Nocardiaceae</taxon>
        <taxon>Rhodococcus</taxon>
    </lineage>
</organism>
<feature type="domain" description="Glycosyltransferase 2-like" evidence="4">
    <location>
        <begin position="5"/>
        <end position="164"/>
    </location>
</feature>
<reference evidence="5 6" key="1">
    <citation type="submission" date="2023-11" db="EMBL/GenBank/DDBJ databases">
        <authorList>
            <person name="Val-Calvo J."/>
            <person name="Scortti M."/>
            <person name="Vazquez-Boland J."/>
        </authorList>
    </citation>
    <scope>NUCLEOTIDE SEQUENCE [LARGE SCALE GENOMIC DNA]</scope>
    <source>
        <strain evidence="5 6">PAM 2766</strain>
    </source>
</reference>
<accession>A0ABW9FP36</accession>